<protein>
    <submittedName>
        <fullName evidence="3">Nucleotide-binding universal stress protein, UspA family</fullName>
    </submittedName>
</protein>
<organism evidence="3 4">
    <name type="scientific">Halorientalis persicus</name>
    <dbReference type="NCBI Taxonomy" id="1367881"/>
    <lineage>
        <taxon>Archaea</taxon>
        <taxon>Methanobacteriati</taxon>
        <taxon>Methanobacteriota</taxon>
        <taxon>Stenosarchaea group</taxon>
        <taxon>Halobacteria</taxon>
        <taxon>Halobacteriales</taxon>
        <taxon>Haloarculaceae</taxon>
        <taxon>Halorientalis</taxon>
    </lineage>
</organism>
<dbReference type="RefSeq" id="WP_092661453.1">
    <property type="nucleotide sequence ID" value="NZ_FOCX01000014.1"/>
</dbReference>
<dbReference type="Gene3D" id="3.40.50.620">
    <property type="entry name" value="HUPs"/>
    <property type="match status" value="2"/>
</dbReference>
<feature type="domain" description="UspA" evidence="2">
    <location>
        <begin position="151"/>
        <end position="270"/>
    </location>
</feature>
<proteinExistence type="inferred from homology"/>
<feature type="domain" description="UspA" evidence="2">
    <location>
        <begin position="1"/>
        <end position="139"/>
    </location>
</feature>
<dbReference type="PANTHER" id="PTHR46268:SF6">
    <property type="entry name" value="UNIVERSAL STRESS PROTEIN UP12"/>
    <property type="match status" value="1"/>
</dbReference>
<comment type="similarity">
    <text evidence="1">Belongs to the universal stress protein A family.</text>
</comment>
<evidence type="ECO:0000256" key="1">
    <source>
        <dbReference type="ARBA" id="ARBA00008791"/>
    </source>
</evidence>
<evidence type="ECO:0000313" key="4">
    <source>
        <dbReference type="Proteomes" id="UP000198775"/>
    </source>
</evidence>
<dbReference type="Proteomes" id="UP000198775">
    <property type="component" value="Unassembled WGS sequence"/>
</dbReference>
<dbReference type="InterPro" id="IPR006016">
    <property type="entry name" value="UspA"/>
</dbReference>
<dbReference type="EMBL" id="FOCX01000014">
    <property type="protein sequence ID" value="SEO53971.1"/>
    <property type="molecule type" value="Genomic_DNA"/>
</dbReference>
<dbReference type="InterPro" id="IPR006015">
    <property type="entry name" value="Universal_stress_UspA"/>
</dbReference>
<dbReference type="OrthoDB" id="105697at2157"/>
<dbReference type="CDD" id="cd00293">
    <property type="entry name" value="USP-like"/>
    <property type="match status" value="2"/>
</dbReference>
<dbReference type="Pfam" id="PF00582">
    <property type="entry name" value="Usp"/>
    <property type="match status" value="2"/>
</dbReference>
<sequence>MYDTILVPTDGSESAQVAGTHAGRIASAFNATVHVLSVVDPQQSPITSVGDISDLADHQRTVLQEQAKDATEQINPEYDITVERHVQMGTPYEVIATAVTEKEIDLVAMGTHGRTGLQRHLLGSVAERTIRTVSVPVLTAHASASHNVGCENILVPTDGSDYADAAVNHATALAEACNSQLHLLYVGDESEGQSIVNNATVQVRDATGQPPTTVIVGGRLHEEIDTYAAETGADLIVMGTHGRTGLQRHLLGSVTERTLRTTDIPVLAIHGSD</sequence>
<dbReference type="AlphaFoldDB" id="A0A1H8QIZ6"/>
<dbReference type="PRINTS" id="PR01438">
    <property type="entry name" value="UNVRSLSTRESS"/>
</dbReference>
<keyword evidence="4" id="KW-1185">Reference proteome</keyword>
<accession>A0A1H8QIZ6</accession>
<evidence type="ECO:0000259" key="2">
    <source>
        <dbReference type="Pfam" id="PF00582"/>
    </source>
</evidence>
<name>A0A1H8QIZ6_9EURY</name>
<reference evidence="4" key="1">
    <citation type="submission" date="2016-10" db="EMBL/GenBank/DDBJ databases">
        <authorList>
            <person name="Varghese N."/>
            <person name="Submissions S."/>
        </authorList>
    </citation>
    <scope>NUCLEOTIDE SEQUENCE [LARGE SCALE GENOMIC DNA]</scope>
    <source>
        <strain evidence="4">IBRC-M 10043</strain>
    </source>
</reference>
<dbReference type="PANTHER" id="PTHR46268">
    <property type="entry name" value="STRESS RESPONSE PROTEIN NHAX"/>
    <property type="match status" value="1"/>
</dbReference>
<dbReference type="InterPro" id="IPR014729">
    <property type="entry name" value="Rossmann-like_a/b/a_fold"/>
</dbReference>
<evidence type="ECO:0000313" key="3">
    <source>
        <dbReference type="EMBL" id="SEO53971.1"/>
    </source>
</evidence>
<dbReference type="SUPFAM" id="SSF52402">
    <property type="entry name" value="Adenine nucleotide alpha hydrolases-like"/>
    <property type="match status" value="2"/>
</dbReference>
<gene>
    <name evidence="3" type="ORF">SAMN05216388_101416</name>
</gene>